<protein>
    <submittedName>
        <fullName evidence="4">Transglutaminase-like putative cysteine protease</fullName>
    </submittedName>
</protein>
<feature type="transmembrane region" description="Helical" evidence="2">
    <location>
        <begin position="37"/>
        <end position="55"/>
    </location>
</feature>
<keyword evidence="5" id="KW-1185">Reference proteome</keyword>
<feature type="transmembrane region" description="Helical" evidence="2">
    <location>
        <begin position="139"/>
        <end position="159"/>
    </location>
</feature>
<evidence type="ECO:0000313" key="4">
    <source>
        <dbReference type="EMBL" id="MBM7572774.1"/>
    </source>
</evidence>
<dbReference type="InterPro" id="IPR052901">
    <property type="entry name" value="Bact_TGase-like"/>
</dbReference>
<accession>A0ABS2N3V5</accession>
<evidence type="ECO:0000256" key="2">
    <source>
        <dbReference type="SAM" id="Phobius"/>
    </source>
</evidence>
<feature type="region of interest" description="Disordered" evidence="1">
    <location>
        <begin position="557"/>
        <end position="593"/>
    </location>
</feature>
<feature type="transmembrane region" description="Helical" evidence="2">
    <location>
        <begin position="112"/>
        <end position="132"/>
    </location>
</feature>
<keyword evidence="2" id="KW-0812">Transmembrane</keyword>
<keyword evidence="2" id="KW-0472">Membrane</keyword>
<dbReference type="InterPro" id="IPR002931">
    <property type="entry name" value="Transglutaminase-like"/>
</dbReference>
<keyword evidence="2" id="KW-1133">Transmembrane helix</keyword>
<dbReference type="Gene3D" id="3.10.620.30">
    <property type="match status" value="1"/>
</dbReference>
<organism evidence="4 5">
    <name type="scientific">Aquibacillus albus</name>
    <dbReference type="NCBI Taxonomy" id="1168171"/>
    <lineage>
        <taxon>Bacteria</taxon>
        <taxon>Bacillati</taxon>
        <taxon>Bacillota</taxon>
        <taxon>Bacilli</taxon>
        <taxon>Bacillales</taxon>
        <taxon>Bacillaceae</taxon>
        <taxon>Aquibacillus</taxon>
    </lineage>
</organism>
<reference evidence="4 5" key="1">
    <citation type="submission" date="2021-01" db="EMBL/GenBank/DDBJ databases">
        <title>Genomic Encyclopedia of Type Strains, Phase IV (KMG-IV): sequencing the most valuable type-strain genomes for metagenomic binning, comparative biology and taxonomic classification.</title>
        <authorList>
            <person name="Goeker M."/>
        </authorList>
    </citation>
    <scope>NUCLEOTIDE SEQUENCE [LARGE SCALE GENOMIC DNA]</scope>
    <source>
        <strain evidence="4 5">DSM 23711</strain>
    </source>
</reference>
<dbReference type="Pfam" id="PF13559">
    <property type="entry name" value="DUF4129"/>
    <property type="match status" value="1"/>
</dbReference>
<dbReference type="PANTHER" id="PTHR42736">
    <property type="entry name" value="PROTEIN-GLUTAMINE GAMMA-GLUTAMYLTRANSFERASE"/>
    <property type="match status" value="1"/>
</dbReference>
<evidence type="ECO:0000256" key="1">
    <source>
        <dbReference type="SAM" id="MobiDB-lite"/>
    </source>
</evidence>
<dbReference type="Pfam" id="PF11992">
    <property type="entry name" value="TgpA_N"/>
    <property type="match status" value="1"/>
</dbReference>
<dbReference type="InterPro" id="IPR038765">
    <property type="entry name" value="Papain-like_cys_pep_sf"/>
</dbReference>
<dbReference type="SMART" id="SM00460">
    <property type="entry name" value="TGc"/>
    <property type="match status" value="1"/>
</dbReference>
<feature type="transmembrane region" description="Helical" evidence="2">
    <location>
        <begin position="198"/>
        <end position="218"/>
    </location>
</feature>
<feature type="transmembrane region" description="Helical" evidence="2">
    <location>
        <begin position="165"/>
        <end position="186"/>
    </location>
</feature>
<name>A0ABS2N3V5_9BACI</name>
<evidence type="ECO:0000313" key="5">
    <source>
        <dbReference type="Proteomes" id="UP001296943"/>
    </source>
</evidence>
<dbReference type="Proteomes" id="UP001296943">
    <property type="component" value="Unassembled WGS sequence"/>
</dbReference>
<dbReference type="Pfam" id="PF01841">
    <property type="entry name" value="Transglut_core"/>
    <property type="match status" value="1"/>
</dbReference>
<dbReference type="EMBL" id="JAFBDR010000021">
    <property type="protein sequence ID" value="MBM7572774.1"/>
    <property type="molecule type" value="Genomic_DNA"/>
</dbReference>
<dbReference type="InterPro" id="IPR021878">
    <property type="entry name" value="TgpA_N"/>
</dbReference>
<feature type="transmembrane region" description="Helical" evidence="2">
    <location>
        <begin position="61"/>
        <end position="78"/>
    </location>
</feature>
<dbReference type="RefSeq" id="WP_204501409.1">
    <property type="nucleotide sequence ID" value="NZ_JAFBDR010000021.1"/>
</dbReference>
<comment type="caution">
    <text evidence="4">The sequence shown here is derived from an EMBL/GenBank/DDBJ whole genome shotgun (WGS) entry which is preliminary data.</text>
</comment>
<proteinExistence type="predicted"/>
<gene>
    <name evidence="4" type="ORF">JOC48_003305</name>
</gene>
<dbReference type="PANTHER" id="PTHR42736:SF1">
    <property type="entry name" value="PROTEIN-GLUTAMINE GAMMA-GLUTAMYLTRANSFERASE"/>
    <property type="match status" value="1"/>
</dbReference>
<feature type="transmembrane region" description="Helical" evidence="2">
    <location>
        <begin position="6"/>
        <end position="25"/>
    </location>
</feature>
<feature type="transmembrane region" description="Helical" evidence="2">
    <location>
        <begin position="613"/>
        <end position="632"/>
    </location>
</feature>
<feature type="domain" description="Transglutaminase-like" evidence="3">
    <location>
        <begin position="468"/>
        <end position="546"/>
    </location>
</feature>
<sequence length="732" mass="85208">MEGSSRNIYQSIIYLCGFLLFWEWLRPLSTISDTGSLSVFVGYTAFCFLISMLKLKSWLSFLLKLAGLLFVIDVLFISERMFSKGWFYLIYVHGQFNVEMILNQQWNEMTPMFRSFLFLLLLWLMSYLLYYWFVIAKRIFLFILLTFIYITILDTFTMYDGSLAIIRIFVVSLVAMGINGVASLIDRESISQFGLRKITAWFLPLLGVILFSMLVGFASPKLDPQWPDPVPFIQSTAENAGFNRGNVVQKVGYGEDDSQLGGSFIQDHSPVFQAATSQDNYWRIESKDFYSGKGWEQSTPYNYQEQSDGRIMLKTFRDGIDTTERRAMVRMEEDANLPKVVYPYGIRQIQGMGQDTNFLLDEVTGSIQPEQSGFNGYDITYRYPSFSIDKLQTSSEEDPEGIKDLYLQLPDDLPERVKDLAEQIVVEEETRYDKVTAIEQYFSLNGYTYQTENVAVPEEDEDYVDQFLFETMVGYCDNFSTSMVVLLRSLDIPARWVKGFTNGDLLEEQPQVPDGLDVYQISNSNAHSWVEVYFPDVGWVPFEPTVGFASPVDFFEETTADPSDNDSDVENEQEDEVEQEQEEEEDLTGNFQDFEDDSGQMGETFSEESSTKIWSWIITIAVILAVCFTLYFTRYRWVSYFILKHYKQREDKSVSQDAYHYLLKILERKGIKRERGQTLREYAKFVDEKFESTEMSRLTHYYERTIYRNEDNSGQWDKISELWENLVKRSLS</sequence>
<dbReference type="SUPFAM" id="SSF54001">
    <property type="entry name" value="Cysteine proteinases"/>
    <property type="match status" value="1"/>
</dbReference>
<dbReference type="InterPro" id="IPR025403">
    <property type="entry name" value="TgpA-like_C"/>
</dbReference>
<evidence type="ECO:0000259" key="3">
    <source>
        <dbReference type="SMART" id="SM00460"/>
    </source>
</evidence>